<sequence length="485" mass="56721">MADKLLLQLSQNLLEILDDDEYYDVTIEVGNDPYIKVFRAHMVILNYRSPYLKRIVSTNKKKNDGTLAHIKLSNILPETFQIILRYIYGGKISLVEHDTLDIIKILIAASELSLQELVSYLQSFLIENKMNWMKQNFNLVYQTSFKNNSFLELQKFCTELISKQPEKIFNSPDFTSISEKVLISLIQLDNLQMNDVQIWDHVLKWGIAQNPELSSDPSSYSNDDFIALKNTLQQFIPFIKFTEFTSKEFLNKVYPYKKIIPEELHENLIKCFLDNDYKPSKKSEQTLKETKKISSRNIDSKIITIQHAELISKWIDRLEITDVLKNLYEFKLIFRGSRAGLTPKKFHEICDNKSHTISIIKVKDSNEILGGYNPIIWESRDFIENSEREYSATKDSFIFSFNNKKDINNHILSRVKDERFAIDNYSNFGPSFGRSDLITYGGSITPSFYNCTSHCKRSSYEKHIRENNDKFSIEAYEIFQIVYDN</sequence>
<accession>A0A2Z6R3M5</accession>
<dbReference type="Proteomes" id="UP000247702">
    <property type="component" value="Unassembled WGS sequence"/>
</dbReference>
<proteinExistence type="predicted"/>
<evidence type="ECO:0000313" key="4">
    <source>
        <dbReference type="Proteomes" id="UP000247702"/>
    </source>
</evidence>
<evidence type="ECO:0000313" key="3">
    <source>
        <dbReference type="EMBL" id="GBB96615.1"/>
    </source>
</evidence>
<name>A0A2Z6R3M5_9GLOM</name>
<dbReference type="Gene3D" id="1.25.40.420">
    <property type="match status" value="1"/>
</dbReference>
<reference evidence="3 4" key="1">
    <citation type="submission" date="2017-11" db="EMBL/GenBank/DDBJ databases">
        <title>The genome of Rhizophagus clarus HR1 reveals common genetic basis of auxotrophy among arbuscular mycorrhizal fungi.</title>
        <authorList>
            <person name="Kobayashi Y."/>
        </authorList>
    </citation>
    <scope>NUCLEOTIDE SEQUENCE [LARGE SCALE GENOMIC DNA]</scope>
    <source>
        <strain evidence="3 4">HR1</strain>
    </source>
</reference>
<dbReference type="PROSITE" id="PS51886">
    <property type="entry name" value="TLDC"/>
    <property type="match status" value="1"/>
</dbReference>
<evidence type="ECO:0008006" key="5">
    <source>
        <dbReference type="Google" id="ProtNLM"/>
    </source>
</evidence>
<dbReference type="Pfam" id="PF00651">
    <property type="entry name" value="BTB"/>
    <property type="match status" value="1"/>
</dbReference>
<dbReference type="AlphaFoldDB" id="A0A2Z6R3M5"/>
<keyword evidence="4" id="KW-1185">Reference proteome</keyword>
<dbReference type="PROSITE" id="PS50097">
    <property type="entry name" value="BTB"/>
    <property type="match status" value="1"/>
</dbReference>
<dbReference type="InterPro" id="IPR000210">
    <property type="entry name" value="BTB/POZ_dom"/>
</dbReference>
<dbReference type="Pfam" id="PF07534">
    <property type="entry name" value="TLD"/>
    <property type="match status" value="1"/>
</dbReference>
<organism evidence="3 4">
    <name type="scientific">Rhizophagus clarus</name>
    <dbReference type="NCBI Taxonomy" id="94130"/>
    <lineage>
        <taxon>Eukaryota</taxon>
        <taxon>Fungi</taxon>
        <taxon>Fungi incertae sedis</taxon>
        <taxon>Mucoromycota</taxon>
        <taxon>Glomeromycotina</taxon>
        <taxon>Glomeromycetes</taxon>
        <taxon>Glomerales</taxon>
        <taxon>Glomeraceae</taxon>
        <taxon>Rhizophagus</taxon>
    </lineage>
</organism>
<dbReference type="Gene3D" id="3.30.710.10">
    <property type="entry name" value="Potassium Channel Kv1.1, Chain A"/>
    <property type="match status" value="1"/>
</dbReference>
<dbReference type="InterPro" id="IPR011333">
    <property type="entry name" value="SKP1/BTB/POZ_sf"/>
</dbReference>
<evidence type="ECO:0000259" key="2">
    <source>
        <dbReference type="PROSITE" id="PS51886"/>
    </source>
</evidence>
<dbReference type="InterPro" id="IPR011705">
    <property type="entry name" value="BACK"/>
</dbReference>
<dbReference type="EMBL" id="BEXD01002001">
    <property type="protein sequence ID" value="GBB96615.1"/>
    <property type="molecule type" value="Genomic_DNA"/>
</dbReference>
<dbReference type="PANTHER" id="PTHR45774">
    <property type="entry name" value="BTB/POZ DOMAIN-CONTAINING"/>
    <property type="match status" value="1"/>
</dbReference>
<dbReference type="PANTHER" id="PTHR45774:SF3">
    <property type="entry name" value="BTB (POZ) DOMAIN-CONTAINING 2B-RELATED"/>
    <property type="match status" value="1"/>
</dbReference>
<comment type="caution">
    <text evidence="3">The sequence shown here is derived from an EMBL/GenBank/DDBJ whole genome shotgun (WGS) entry which is preliminary data.</text>
</comment>
<feature type="domain" description="BTB" evidence="1">
    <location>
        <begin position="23"/>
        <end position="96"/>
    </location>
</feature>
<dbReference type="InterPro" id="IPR006571">
    <property type="entry name" value="TLDc_dom"/>
</dbReference>
<dbReference type="SMART" id="SM00225">
    <property type="entry name" value="BTB"/>
    <property type="match status" value="1"/>
</dbReference>
<dbReference type="CDD" id="cd18186">
    <property type="entry name" value="BTB_POZ_ZBTB_KLHL-like"/>
    <property type="match status" value="1"/>
</dbReference>
<evidence type="ECO:0000259" key="1">
    <source>
        <dbReference type="PROSITE" id="PS50097"/>
    </source>
</evidence>
<gene>
    <name evidence="3" type="ORF">RclHR1_00280007</name>
</gene>
<dbReference type="Pfam" id="PF07707">
    <property type="entry name" value="BACK"/>
    <property type="match status" value="1"/>
</dbReference>
<dbReference type="SUPFAM" id="SSF54695">
    <property type="entry name" value="POZ domain"/>
    <property type="match status" value="1"/>
</dbReference>
<feature type="domain" description="TLDc" evidence="2">
    <location>
        <begin position="301"/>
        <end position="482"/>
    </location>
</feature>
<protein>
    <recommendedName>
        <fullName evidence="5">BTB domain-containing protein</fullName>
    </recommendedName>
</protein>